<accession>A0A1W2CHD5</accession>
<organism evidence="2 3">
    <name type="scientific">Kibdelosporangium aridum</name>
    <dbReference type="NCBI Taxonomy" id="2030"/>
    <lineage>
        <taxon>Bacteria</taxon>
        <taxon>Bacillati</taxon>
        <taxon>Actinomycetota</taxon>
        <taxon>Actinomycetes</taxon>
        <taxon>Pseudonocardiales</taxon>
        <taxon>Pseudonocardiaceae</taxon>
        <taxon>Kibdelosporangium</taxon>
    </lineage>
</organism>
<keyword evidence="2" id="KW-0808">Transferase</keyword>
<evidence type="ECO:0000313" key="2">
    <source>
        <dbReference type="EMBL" id="SMC84038.1"/>
    </source>
</evidence>
<keyword evidence="3" id="KW-1185">Reference proteome</keyword>
<feature type="domain" description="Methyltransferase" evidence="1">
    <location>
        <begin position="50"/>
        <end position="140"/>
    </location>
</feature>
<dbReference type="GO" id="GO:0008168">
    <property type="term" value="F:methyltransferase activity"/>
    <property type="evidence" value="ECO:0007669"/>
    <property type="project" value="UniProtKB-KW"/>
</dbReference>
<dbReference type="Gene3D" id="3.40.50.150">
    <property type="entry name" value="Vaccinia Virus protein VP39"/>
    <property type="match status" value="1"/>
</dbReference>
<protein>
    <submittedName>
        <fullName evidence="2">Methyltransferase domain-containing protein</fullName>
    </submittedName>
</protein>
<dbReference type="Proteomes" id="UP000192674">
    <property type="component" value="Unassembled WGS sequence"/>
</dbReference>
<dbReference type="InterPro" id="IPR029063">
    <property type="entry name" value="SAM-dependent_MTases_sf"/>
</dbReference>
<dbReference type="RefSeq" id="WP_235038542.1">
    <property type="nucleotide sequence ID" value="NZ_FWXV01000002.1"/>
</dbReference>
<dbReference type="Pfam" id="PF13649">
    <property type="entry name" value="Methyltransf_25"/>
    <property type="match status" value="1"/>
</dbReference>
<dbReference type="EMBL" id="FWXV01000002">
    <property type="protein sequence ID" value="SMC84038.1"/>
    <property type="molecule type" value="Genomic_DNA"/>
</dbReference>
<keyword evidence="2" id="KW-0489">Methyltransferase</keyword>
<dbReference type="CDD" id="cd02440">
    <property type="entry name" value="AdoMet_MTases"/>
    <property type="match status" value="1"/>
</dbReference>
<dbReference type="PANTHER" id="PTHR42912">
    <property type="entry name" value="METHYLTRANSFERASE"/>
    <property type="match status" value="1"/>
</dbReference>
<evidence type="ECO:0000259" key="1">
    <source>
        <dbReference type="Pfam" id="PF13649"/>
    </source>
</evidence>
<dbReference type="SUPFAM" id="SSF53335">
    <property type="entry name" value="S-adenosyl-L-methionine-dependent methyltransferases"/>
    <property type="match status" value="1"/>
</dbReference>
<gene>
    <name evidence="2" type="ORF">SAMN05661093_01986</name>
</gene>
<evidence type="ECO:0000313" key="3">
    <source>
        <dbReference type="Proteomes" id="UP000192674"/>
    </source>
</evidence>
<reference evidence="2 3" key="1">
    <citation type="submission" date="2017-04" db="EMBL/GenBank/DDBJ databases">
        <authorList>
            <person name="Afonso C.L."/>
            <person name="Miller P.J."/>
            <person name="Scott M.A."/>
            <person name="Spackman E."/>
            <person name="Goraichik I."/>
            <person name="Dimitrov K.M."/>
            <person name="Suarez D.L."/>
            <person name="Swayne D.E."/>
        </authorList>
    </citation>
    <scope>NUCLEOTIDE SEQUENCE [LARGE SCALE GENOMIC DNA]</scope>
    <source>
        <strain evidence="2 3">DSM 43828</strain>
    </source>
</reference>
<dbReference type="AlphaFoldDB" id="A0A1W2CHD5"/>
<dbReference type="InterPro" id="IPR050508">
    <property type="entry name" value="Methyltransf_Superfamily"/>
</dbReference>
<dbReference type="GO" id="GO:0032259">
    <property type="term" value="P:methylation"/>
    <property type="evidence" value="ECO:0007669"/>
    <property type="project" value="UniProtKB-KW"/>
</dbReference>
<proteinExistence type="predicted"/>
<dbReference type="InterPro" id="IPR041698">
    <property type="entry name" value="Methyltransf_25"/>
</dbReference>
<sequence>MTEPDYLTMTRSSYDTVATAYADLVDGMLDEMPFDRAVLGVFAERVQGTVADIGCGPGRLTKHLAGLGVDVFGVDLSPGMIDVARRSYPGLRFEVGSMTALGLPDGQLGGVVSWYSIIHMPPEVQPTIFAEFFRVLKPGGELVVAFKAGDEKRHLSQGYGHDLSLDVYWMPVDRVASLAKQAGFVEVATLERAADANEKGPQGYFMARKP</sequence>
<name>A0A1W2CHD5_KIBAR</name>